<dbReference type="InterPro" id="IPR011054">
    <property type="entry name" value="Rudment_hybrid_motif"/>
</dbReference>
<evidence type="ECO:0000313" key="8">
    <source>
        <dbReference type="Proteomes" id="UP000236248"/>
    </source>
</evidence>
<evidence type="ECO:0000256" key="1">
    <source>
        <dbReference type="ARBA" id="ARBA00022741"/>
    </source>
</evidence>
<dbReference type="GO" id="GO:0004638">
    <property type="term" value="F:phosphoribosylaminoimidazole carboxylase activity"/>
    <property type="evidence" value="ECO:0007669"/>
    <property type="project" value="InterPro"/>
</dbReference>
<dbReference type="AlphaFoldDB" id="A0A2K5AQT3"/>
<dbReference type="Pfam" id="PF22660">
    <property type="entry name" value="RS_preATP-grasp-like"/>
    <property type="match status" value="1"/>
</dbReference>
<evidence type="ECO:0000259" key="6">
    <source>
        <dbReference type="PROSITE" id="PS50975"/>
    </source>
</evidence>
<dbReference type="Gene3D" id="3.30.1490.20">
    <property type="entry name" value="ATP-grasp fold, A domain"/>
    <property type="match status" value="1"/>
</dbReference>
<dbReference type="GO" id="GO:0005524">
    <property type="term" value="F:ATP binding"/>
    <property type="evidence" value="ECO:0007669"/>
    <property type="project" value="UniProtKB-UniRule"/>
</dbReference>
<dbReference type="Proteomes" id="UP000236248">
    <property type="component" value="Chromosome NCAV"/>
</dbReference>
<comment type="subunit">
    <text evidence="4">Homodimer.</text>
</comment>
<evidence type="ECO:0000256" key="3">
    <source>
        <dbReference type="ARBA" id="ARBA00022840"/>
    </source>
</evidence>
<comment type="similarity">
    <text evidence="4 5">Belongs to the PurK/PurT family.</text>
</comment>
<dbReference type="SUPFAM" id="SSF51246">
    <property type="entry name" value="Rudiment single hybrid motif"/>
    <property type="match status" value="1"/>
</dbReference>
<comment type="function">
    <text evidence="4">Catalyzes the ATP-dependent conversion of 5-aminoimidazole ribonucleotide (AIR) and HCO(3)(-) to N5-carboxyaminoimidazole ribonucleotide (N5-CAIR).</text>
</comment>
<dbReference type="Gene3D" id="3.40.50.20">
    <property type="match status" value="1"/>
</dbReference>
<keyword evidence="2 4" id="KW-0658">Purine biosynthesis</keyword>
<accession>A0A2K5AQT3</accession>
<dbReference type="SUPFAM" id="SSF56059">
    <property type="entry name" value="Glutathione synthetase ATP-binding domain-like"/>
    <property type="match status" value="1"/>
</dbReference>
<dbReference type="SUPFAM" id="SSF52440">
    <property type="entry name" value="PreATP-grasp domain"/>
    <property type="match status" value="1"/>
</dbReference>
<protein>
    <recommendedName>
        <fullName evidence="4 5">N5-carboxyaminoimidazole ribonucleotide synthase</fullName>
        <shortName evidence="4 5">N5-CAIR synthase</shortName>
        <ecNumber evidence="4 5">6.3.4.18</ecNumber>
    </recommendedName>
    <alternativeName>
        <fullName evidence="4 5">5-(carboxyamino)imidazole ribonucleotide synthetase</fullName>
    </alternativeName>
</protein>
<dbReference type="PROSITE" id="PS50975">
    <property type="entry name" value="ATP_GRASP"/>
    <property type="match status" value="1"/>
</dbReference>
<organism evidence="7 8">
    <name type="scientific">Candidatus Nitrosocaldus cavascurensis</name>
    <dbReference type="NCBI Taxonomy" id="2058097"/>
    <lineage>
        <taxon>Archaea</taxon>
        <taxon>Nitrososphaerota</taxon>
        <taxon>Nitrososphaeria</taxon>
        <taxon>Candidatus Nitrosocaldales</taxon>
        <taxon>Candidatus Nitrosocaldaceae</taxon>
        <taxon>Candidatus Nitrosocaldus</taxon>
    </lineage>
</organism>
<feature type="binding site" evidence="4">
    <location>
        <position position="220"/>
    </location>
    <ligand>
        <name>ATP</name>
        <dbReference type="ChEBI" id="CHEBI:30616"/>
    </ligand>
</feature>
<proteinExistence type="inferred from homology"/>
<dbReference type="KEGG" id="ncv:NCAV_0840"/>
<dbReference type="NCBIfam" id="TIGR01161">
    <property type="entry name" value="purK"/>
    <property type="match status" value="1"/>
</dbReference>
<comment type="function">
    <text evidence="5">Catalyzes the ATP-dependent conversion of 5-aminoimidazole ribonucleotide (AIR) and HCO(3)- to N5-carboxyaminoimidazole ribonucleotide (N5-CAIR).</text>
</comment>
<feature type="binding site" evidence="4">
    <location>
        <position position="148"/>
    </location>
    <ligand>
        <name>ATP</name>
        <dbReference type="ChEBI" id="CHEBI:30616"/>
    </ligand>
</feature>
<feature type="domain" description="ATP-grasp" evidence="6">
    <location>
        <begin position="112"/>
        <end position="326"/>
    </location>
</feature>
<dbReference type="Pfam" id="PF02222">
    <property type="entry name" value="ATP-grasp"/>
    <property type="match status" value="1"/>
</dbReference>
<dbReference type="PANTHER" id="PTHR11609">
    <property type="entry name" value="PURINE BIOSYNTHESIS PROTEIN 6/7, PUR6/7"/>
    <property type="match status" value="1"/>
</dbReference>
<keyword evidence="1 4" id="KW-0547">Nucleotide-binding</keyword>
<dbReference type="NCBIfam" id="NF004679">
    <property type="entry name" value="PRK06019.1-5"/>
    <property type="match status" value="1"/>
</dbReference>
<dbReference type="UniPathway" id="UPA00074">
    <property type="reaction ID" value="UER00942"/>
</dbReference>
<dbReference type="InterPro" id="IPR054350">
    <property type="entry name" value="PurT/PurK_preATP-grasp"/>
</dbReference>
<dbReference type="EC" id="6.3.4.18" evidence="4 5"/>
<dbReference type="InterPro" id="IPR040686">
    <property type="entry name" value="PurK_C"/>
</dbReference>
<feature type="binding site" evidence="4">
    <location>
        <begin position="189"/>
        <end position="192"/>
    </location>
    <ligand>
        <name>ATP</name>
        <dbReference type="ChEBI" id="CHEBI:30616"/>
    </ligand>
</feature>
<keyword evidence="4 5" id="KW-0436">Ligase</keyword>
<gene>
    <name evidence="4 5 7" type="primary">purK</name>
    <name evidence="7" type="ORF">NCAV_0840</name>
</gene>
<feature type="binding site" evidence="4">
    <location>
        <begin position="296"/>
        <end position="297"/>
    </location>
    <ligand>
        <name>ATP</name>
        <dbReference type="ChEBI" id="CHEBI:30616"/>
    </ligand>
</feature>
<dbReference type="Gene3D" id="3.30.470.20">
    <property type="entry name" value="ATP-grasp fold, B domain"/>
    <property type="match status" value="1"/>
</dbReference>
<comment type="catalytic activity">
    <reaction evidence="4 5">
        <text>5-amino-1-(5-phospho-beta-D-ribosyl)imidazole + hydrogencarbonate + ATP = 5-carboxyamino-1-(5-phospho-D-ribosyl)imidazole + ADP + phosphate + 2 H(+)</text>
        <dbReference type="Rhea" id="RHEA:19317"/>
        <dbReference type="ChEBI" id="CHEBI:15378"/>
        <dbReference type="ChEBI" id="CHEBI:17544"/>
        <dbReference type="ChEBI" id="CHEBI:30616"/>
        <dbReference type="ChEBI" id="CHEBI:43474"/>
        <dbReference type="ChEBI" id="CHEBI:58730"/>
        <dbReference type="ChEBI" id="CHEBI:137981"/>
        <dbReference type="ChEBI" id="CHEBI:456216"/>
        <dbReference type="EC" id="6.3.4.18"/>
    </reaction>
</comment>
<dbReference type="EMBL" id="LT981265">
    <property type="protein sequence ID" value="SPC34018.1"/>
    <property type="molecule type" value="Genomic_DNA"/>
</dbReference>
<dbReference type="PANTHER" id="PTHR11609:SF5">
    <property type="entry name" value="PHOSPHORIBOSYLAMINOIMIDAZOLE CARBOXYLASE"/>
    <property type="match status" value="1"/>
</dbReference>
<dbReference type="InterPro" id="IPR005875">
    <property type="entry name" value="PurK"/>
</dbReference>
<dbReference type="InterPro" id="IPR003135">
    <property type="entry name" value="ATP-grasp_carboxylate-amine"/>
</dbReference>
<comment type="pathway">
    <text evidence="4 5">Purine metabolism; IMP biosynthesis via de novo pathway; 5-amino-1-(5-phospho-D-ribosyl)imidazole-4-carboxylate from 5-amino-1-(5-phospho-D-ribosyl)imidazole (N5-CAIR route): step 1/2.</text>
</comment>
<dbReference type="GO" id="GO:0005829">
    <property type="term" value="C:cytosol"/>
    <property type="evidence" value="ECO:0007669"/>
    <property type="project" value="TreeGrafter"/>
</dbReference>
<reference evidence="8" key="1">
    <citation type="submission" date="2018-01" db="EMBL/GenBank/DDBJ databases">
        <authorList>
            <person name="Kerou L M."/>
        </authorList>
    </citation>
    <scope>NUCLEOTIDE SEQUENCE [LARGE SCALE GENOMIC DNA]</scope>
    <source>
        <strain evidence="8">SCU2</strain>
    </source>
</reference>
<name>A0A2K5AQT3_9ARCH</name>
<dbReference type="HAMAP" id="MF_01928">
    <property type="entry name" value="PurK"/>
    <property type="match status" value="1"/>
</dbReference>
<sequence length="413" mass="45363">MLYSMKNPLSIGIVGGGQLGKMLAMEAKRLSMRVNVLDPSDDCPASMLADELIVARFNDAEAIERLASMSDAVTYEIELADADILASLERKGYKVRPPAHALRIVQDKFMQKYMLSKSGIPVAESFSVNSIDDLHSIARSIGYPVMLKVKRGGYDGRGNLLVKGYDDATNDRIARFVASRGGWDSVYVERFIPFIKEVSVIVARSSKEEVVAYPVAENVHDDGILDTSMVPARIPEELAYKAKRVAMDVIQALDGIGVFGVEMFVTKSNGKSSNNSNNISNGDDDSDGDGYSILVNEVAPRVHNTGHYSIEACNVSQFEQHIRAVLDLPLIEPRMVCKAAVMINILGDDGINGYYAIDGIERIMCMDARIHIYGKRSNKGRRKLGHITLLGDDLDDLLKSAMQIRSALRLVSV</sequence>
<keyword evidence="3 4" id="KW-0067">ATP-binding</keyword>
<evidence type="ECO:0000256" key="2">
    <source>
        <dbReference type="ARBA" id="ARBA00022755"/>
    </source>
</evidence>
<keyword evidence="8" id="KW-1185">Reference proteome</keyword>
<dbReference type="InterPro" id="IPR011761">
    <property type="entry name" value="ATP-grasp"/>
</dbReference>
<dbReference type="Pfam" id="PF17769">
    <property type="entry name" value="PurK_C"/>
    <property type="match status" value="1"/>
</dbReference>
<evidence type="ECO:0000313" key="7">
    <source>
        <dbReference type="EMBL" id="SPC34018.1"/>
    </source>
</evidence>
<evidence type="ECO:0000256" key="4">
    <source>
        <dbReference type="HAMAP-Rule" id="MF_01928"/>
    </source>
</evidence>
<dbReference type="InterPro" id="IPR016185">
    <property type="entry name" value="PreATP-grasp_dom_sf"/>
</dbReference>
<feature type="binding site" evidence="4">
    <location>
        <position position="197"/>
    </location>
    <ligand>
        <name>ATP</name>
        <dbReference type="ChEBI" id="CHEBI:30616"/>
    </ligand>
</feature>
<dbReference type="GO" id="GO:0006189">
    <property type="term" value="P:'de novo' IMP biosynthetic process"/>
    <property type="evidence" value="ECO:0007669"/>
    <property type="project" value="UniProtKB-UniRule"/>
</dbReference>
<dbReference type="GO" id="GO:0046872">
    <property type="term" value="F:metal ion binding"/>
    <property type="evidence" value="ECO:0007669"/>
    <property type="project" value="InterPro"/>
</dbReference>
<dbReference type="InterPro" id="IPR013815">
    <property type="entry name" value="ATP_grasp_subdomain_1"/>
</dbReference>
<evidence type="ECO:0000256" key="5">
    <source>
        <dbReference type="RuleBase" id="RU361200"/>
    </source>
</evidence>
<feature type="binding site" evidence="4">
    <location>
        <position position="108"/>
    </location>
    <ligand>
        <name>ATP</name>
        <dbReference type="ChEBI" id="CHEBI:30616"/>
    </ligand>
</feature>
<dbReference type="GO" id="GO:0034028">
    <property type="term" value="F:5-(carboxyamino)imidazole ribonucleotide synthase activity"/>
    <property type="evidence" value="ECO:0007669"/>
    <property type="project" value="UniProtKB-UniRule"/>
</dbReference>
<comment type="caution">
    <text evidence="4">Lacks conserved residue(s) required for the propagation of feature annotation.</text>
</comment>